<evidence type="ECO:0000313" key="2">
    <source>
        <dbReference type="EMBL" id="VAW41554.1"/>
    </source>
</evidence>
<gene>
    <name evidence="2" type="ORF">MNBD_DELTA03-1784</name>
</gene>
<protein>
    <recommendedName>
        <fullName evidence="3">CCHC-type domain-containing protein</fullName>
    </recommendedName>
</protein>
<keyword evidence="1" id="KW-1133">Transmembrane helix</keyword>
<feature type="transmembrane region" description="Helical" evidence="1">
    <location>
        <begin position="634"/>
        <end position="653"/>
    </location>
</feature>
<feature type="transmembrane region" description="Helical" evidence="1">
    <location>
        <begin position="673"/>
        <end position="692"/>
    </location>
</feature>
<proteinExistence type="predicted"/>
<dbReference type="EMBL" id="UOEX01000389">
    <property type="protein sequence ID" value="VAW41554.1"/>
    <property type="molecule type" value="Genomic_DNA"/>
</dbReference>
<reference evidence="2" key="1">
    <citation type="submission" date="2018-06" db="EMBL/GenBank/DDBJ databases">
        <authorList>
            <person name="Zhirakovskaya E."/>
        </authorList>
    </citation>
    <scope>NUCLEOTIDE SEQUENCE</scope>
</reference>
<keyword evidence="1" id="KW-0812">Transmembrane</keyword>
<keyword evidence="1" id="KW-0472">Membrane</keyword>
<organism evidence="2">
    <name type="scientific">hydrothermal vent metagenome</name>
    <dbReference type="NCBI Taxonomy" id="652676"/>
    <lineage>
        <taxon>unclassified sequences</taxon>
        <taxon>metagenomes</taxon>
        <taxon>ecological metagenomes</taxon>
    </lineage>
</organism>
<sequence>MAQENLILAAIMPLPYQGAKLLAGAWPAFSRQLNNLLKESGFKASDSSAELLFFSFPNPTAALKAVLGTFVKLRHDHKKLSGKSLPLKCVMHLVTPRDSRPALLTPGDEHWDILNQETIYVTRPLKNQIELLLTRRQFPACKLKNEGSGLTALIFPEQGKISARQILAFRSLPIAGSGRPCFYCGMRWHLPADCPSKALKMANNGLQEAGYLPFKQINILYKKAFAEPQKMAHILTAGIRQTQIRKDPLLAVYTAFFDINRVYQPRFLWNITFSVYNKWESIFKTDKTNLDNNNLQLGFDCLRVKEYGRAEELLLRECNHKAPKRFYAVLGQAFLALERGRLADMRNHLELASNFAIAEKERIYVSLLLSRYYDLNDENWKARDLIKNAFTIRADCQDLLYRKVQLEVKGNFKEQAFQILRSLMVDQRRLYMIIMMDPELLHIQAKVEDILQAQYQTIANAAGENLTRAREEINDLSGWFEKEDKEMEVNIQTLANLEKMMLRGSYFDCLDTAARAKALYAAGRRMRENKLNELYDQASREMTRWKGYYNFWLSYQFPAFFTKFHRQLLPVKKKINTIIKLAKRNQAEPYRQAVGLLTEVKEAIKGLEPMYTRMTWLNVIFSGGLIFGKKLIVAELALAAVAMAIVFIAGLIPDSSSLKGLAALLSDPLFLKKAKVIIPVFIAPLLALIMTVRRMGK</sequence>
<accession>A0A3B0WD37</accession>
<dbReference type="AlphaFoldDB" id="A0A3B0WD37"/>
<name>A0A3B0WD37_9ZZZZ</name>
<evidence type="ECO:0008006" key="3">
    <source>
        <dbReference type="Google" id="ProtNLM"/>
    </source>
</evidence>
<evidence type="ECO:0000256" key="1">
    <source>
        <dbReference type="SAM" id="Phobius"/>
    </source>
</evidence>